<organism evidence="10 11">
    <name type="scientific">Tissierella carlieri</name>
    <dbReference type="NCBI Taxonomy" id="689904"/>
    <lineage>
        <taxon>Bacteria</taxon>
        <taxon>Bacillati</taxon>
        <taxon>Bacillota</taxon>
        <taxon>Tissierellia</taxon>
        <taxon>Tissierellales</taxon>
        <taxon>Tissierellaceae</taxon>
        <taxon>Tissierella</taxon>
    </lineage>
</organism>
<accession>A0ABT1SCR2</accession>
<sequence>MSKYKKMFQIPYYDADKYRRATPIAILTYLGETSGAHTDHIGFGVDKLQALNYGWMLNRWKVKIRRYPNVKENITIETWTSGVDKFYATREFIIYDEKAIEIGRASTVWIFLNMEKKRPIRVPAEFIKAINPVEEKTFDDFYDFKKEIEIEEYIDFHVRRSDIDYNNHVNNTKYLSWMLETIPEYIYENYMLEEFEILYKKETTYGNTILSGSNEVNKTDDLYKYFHNILDKDNKENHSMGVTKWKNMNK</sequence>
<dbReference type="RefSeq" id="WP_256312036.1">
    <property type="nucleotide sequence ID" value="NZ_JANGAC010000011.1"/>
</dbReference>
<keyword evidence="5" id="KW-0809">Transit peptide</keyword>
<proteinExistence type="inferred from homology"/>
<feature type="domain" description="Acyl-ACP thioesterase N-terminal hotdog" evidence="8">
    <location>
        <begin position="3"/>
        <end position="129"/>
    </location>
</feature>
<evidence type="ECO:0000256" key="4">
    <source>
        <dbReference type="ARBA" id="ARBA00022832"/>
    </source>
</evidence>
<evidence type="ECO:0000313" key="10">
    <source>
        <dbReference type="EMBL" id="MCQ4924265.1"/>
    </source>
</evidence>
<dbReference type="SUPFAM" id="SSF54637">
    <property type="entry name" value="Thioesterase/thiol ester dehydrase-isomerase"/>
    <property type="match status" value="2"/>
</dbReference>
<dbReference type="InterPro" id="IPR002864">
    <property type="entry name" value="Acyl-ACP_thioesterase_NHD"/>
</dbReference>
<evidence type="ECO:0000256" key="3">
    <source>
        <dbReference type="ARBA" id="ARBA00022801"/>
    </source>
</evidence>
<keyword evidence="6" id="KW-0443">Lipid metabolism</keyword>
<dbReference type="Pfam" id="PF20791">
    <property type="entry name" value="Acyl-ACP_TE_C"/>
    <property type="match status" value="1"/>
</dbReference>
<name>A0ABT1SCR2_9FIRM</name>
<dbReference type="EMBL" id="JANGAC010000011">
    <property type="protein sequence ID" value="MCQ4924265.1"/>
    <property type="molecule type" value="Genomic_DNA"/>
</dbReference>
<feature type="domain" description="Acyl-ACP thioesterase-like C-terminal" evidence="9">
    <location>
        <begin position="148"/>
        <end position="246"/>
    </location>
</feature>
<gene>
    <name evidence="10" type="ORF">NE686_14275</name>
</gene>
<evidence type="ECO:0000256" key="5">
    <source>
        <dbReference type="ARBA" id="ARBA00022946"/>
    </source>
</evidence>
<keyword evidence="4" id="KW-0276">Fatty acid metabolism</keyword>
<comment type="similarity">
    <text evidence="1">Belongs to the acyl-ACP thioesterase family.</text>
</comment>
<evidence type="ECO:0000256" key="2">
    <source>
        <dbReference type="ARBA" id="ARBA00022516"/>
    </source>
</evidence>
<evidence type="ECO:0000259" key="9">
    <source>
        <dbReference type="Pfam" id="PF20791"/>
    </source>
</evidence>
<dbReference type="Gene3D" id="3.10.129.10">
    <property type="entry name" value="Hotdog Thioesterase"/>
    <property type="match status" value="1"/>
</dbReference>
<dbReference type="Proteomes" id="UP001524478">
    <property type="component" value="Unassembled WGS sequence"/>
</dbReference>
<evidence type="ECO:0000259" key="8">
    <source>
        <dbReference type="Pfam" id="PF01643"/>
    </source>
</evidence>
<reference evidence="10 11" key="1">
    <citation type="submission" date="2022-06" db="EMBL/GenBank/DDBJ databases">
        <title>Isolation of gut microbiota from human fecal samples.</title>
        <authorList>
            <person name="Pamer E.G."/>
            <person name="Barat B."/>
            <person name="Waligurski E."/>
            <person name="Medina S."/>
            <person name="Paddock L."/>
            <person name="Mostad J."/>
        </authorList>
    </citation>
    <scope>NUCLEOTIDE SEQUENCE [LARGE SCALE GENOMIC DNA]</scope>
    <source>
        <strain evidence="10 11">DFI.7.95</strain>
    </source>
</reference>
<evidence type="ECO:0000256" key="7">
    <source>
        <dbReference type="ARBA" id="ARBA00023160"/>
    </source>
</evidence>
<dbReference type="InterPro" id="IPR049427">
    <property type="entry name" value="Acyl-ACP_TE_C"/>
</dbReference>
<keyword evidence="11" id="KW-1185">Reference proteome</keyword>
<evidence type="ECO:0000256" key="1">
    <source>
        <dbReference type="ARBA" id="ARBA00006500"/>
    </source>
</evidence>
<keyword evidence="2" id="KW-0444">Lipid biosynthesis</keyword>
<keyword evidence="3" id="KW-0378">Hydrolase</keyword>
<dbReference type="PANTHER" id="PTHR31727:SF6">
    <property type="entry name" value="OLEOYL-ACYL CARRIER PROTEIN THIOESTERASE 1, CHLOROPLASTIC"/>
    <property type="match status" value="1"/>
</dbReference>
<dbReference type="InterPro" id="IPR029069">
    <property type="entry name" value="HotDog_dom_sf"/>
</dbReference>
<dbReference type="InterPro" id="IPR045023">
    <property type="entry name" value="FATA/B"/>
</dbReference>
<evidence type="ECO:0000256" key="6">
    <source>
        <dbReference type="ARBA" id="ARBA00023098"/>
    </source>
</evidence>
<evidence type="ECO:0000313" key="11">
    <source>
        <dbReference type="Proteomes" id="UP001524478"/>
    </source>
</evidence>
<protein>
    <submittedName>
        <fullName evidence="10">Thioesterase</fullName>
    </submittedName>
</protein>
<comment type="caution">
    <text evidence="10">The sequence shown here is derived from an EMBL/GenBank/DDBJ whole genome shotgun (WGS) entry which is preliminary data.</text>
</comment>
<dbReference type="CDD" id="cd00586">
    <property type="entry name" value="4HBT"/>
    <property type="match status" value="1"/>
</dbReference>
<dbReference type="PANTHER" id="PTHR31727">
    <property type="entry name" value="OLEOYL-ACYL CARRIER PROTEIN THIOESTERASE 1, CHLOROPLASTIC"/>
    <property type="match status" value="1"/>
</dbReference>
<dbReference type="Pfam" id="PF01643">
    <property type="entry name" value="Acyl-ACP_TE"/>
    <property type="match status" value="1"/>
</dbReference>
<keyword evidence="7" id="KW-0275">Fatty acid biosynthesis</keyword>